<evidence type="ECO:0000256" key="1">
    <source>
        <dbReference type="SAM" id="MobiDB-lite"/>
    </source>
</evidence>
<protein>
    <submittedName>
        <fullName evidence="2">Uncharacterized protein</fullName>
    </submittedName>
</protein>
<dbReference type="EMBL" id="CAKOFQ010007490">
    <property type="protein sequence ID" value="CAH2002312.1"/>
    <property type="molecule type" value="Genomic_DNA"/>
</dbReference>
<gene>
    <name evidence="2" type="ORF">ACAOBT_LOCUS26721</name>
</gene>
<dbReference type="AlphaFoldDB" id="A0A9P0LWV7"/>
<comment type="caution">
    <text evidence="2">The sequence shown here is derived from an EMBL/GenBank/DDBJ whole genome shotgun (WGS) entry which is preliminary data.</text>
</comment>
<keyword evidence="3" id="KW-1185">Reference proteome</keyword>
<sequence>MRLPLGQDSRERQRLINENADSPGSSLGRESNASTSTAPAAPE</sequence>
<reference evidence="2" key="1">
    <citation type="submission" date="2022-03" db="EMBL/GenBank/DDBJ databases">
        <authorList>
            <person name="Sayadi A."/>
        </authorList>
    </citation>
    <scope>NUCLEOTIDE SEQUENCE</scope>
</reference>
<evidence type="ECO:0000313" key="2">
    <source>
        <dbReference type="EMBL" id="CAH2002312.1"/>
    </source>
</evidence>
<name>A0A9P0LWV7_ACAOB</name>
<dbReference type="Proteomes" id="UP001152888">
    <property type="component" value="Unassembled WGS sequence"/>
</dbReference>
<proteinExistence type="predicted"/>
<accession>A0A9P0LWV7</accession>
<feature type="compositionally biased region" description="Polar residues" evidence="1">
    <location>
        <begin position="19"/>
        <end position="32"/>
    </location>
</feature>
<organism evidence="2 3">
    <name type="scientific">Acanthoscelides obtectus</name>
    <name type="common">Bean weevil</name>
    <name type="synonym">Bruchus obtectus</name>
    <dbReference type="NCBI Taxonomy" id="200917"/>
    <lineage>
        <taxon>Eukaryota</taxon>
        <taxon>Metazoa</taxon>
        <taxon>Ecdysozoa</taxon>
        <taxon>Arthropoda</taxon>
        <taxon>Hexapoda</taxon>
        <taxon>Insecta</taxon>
        <taxon>Pterygota</taxon>
        <taxon>Neoptera</taxon>
        <taxon>Endopterygota</taxon>
        <taxon>Coleoptera</taxon>
        <taxon>Polyphaga</taxon>
        <taxon>Cucujiformia</taxon>
        <taxon>Chrysomeloidea</taxon>
        <taxon>Chrysomelidae</taxon>
        <taxon>Bruchinae</taxon>
        <taxon>Bruchini</taxon>
        <taxon>Acanthoscelides</taxon>
    </lineage>
</organism>
<feature type="region of interest" description="Disordered" evidence="1">
    <location>
        <begin position="1"/>
        <end position="43"/>
    </location>
</feature>
<evidence type="ECO:0000313" key="3">
    <source>
        <dbReference type="Proteomes" id="UP001152888"/>
    </source>
</evidence>
<dbReference type="OrthoDB" id="6423876at2759"/>
<feature type="compositionally biased region" description="Low complexity" evidence="1">
    <location>
        <begin position="33"/>
        <end position="43"/>
    </location>
</feature>